<dbReference type="OrthoDB" id="8233123at2"/>
<dbReference type="KEGG" id="rpb:RPB_4025"/>
<evidence type="ECO:0000256" key="2">
    <source>
        <dbReference type="SAM" id="Phobius"/>
    </source>
</evidence>
<feature type="transmembrane region" description="Helical" evidence="2">
    <location>
        <begin position="7"/>
        <end position="30"/>
    </location>
</feature>
<feature type="compositionally biased region" description="Polar residues" evidence="1">
    <location>
        <begin position="149"/>
        <end position="158"/>
    </location>
</feature>
<evidence type="ECO:0000313" key="4">
    <source>
        <dbReference type="Proteomes" id="UP000008809"/>
    </source>
</evidence>
<dbReference type="STRING" id="316058.RPB_4025"/>
<dbReference type="AlphaFoldDB" id="Q2ISU2"/>
<dbReference type="HOGENOM" id="CLU_1783169_0_0_5"/>
<keyword evidence="2" id="KW-0472">Membrane</keyword>
<feature type="transmembrane region" description="Helical" evidence="2">
    <location>
        <begin position="61"/>
        <end position="81"/>
    </location>
</feature>
<protein>
    <submittedName>
        <fullName evidence="3">Uncharacterized protein</fullName>
    </submittedName>
</protein>
<name>Q2ISU2_RHOP2</name>
<feature type="compositionally biased region" description="Low complexity" evidence="1">
    <location>
        <begin position="91"/>
        <end position="112"/>
    </location>
</feature>
<dbReference type="Proteomes" id="UP000008809">
    <property type="component" value="Chromosome"/>
</dbReference>
<gene>
    <name evidence="3" type="ordered locus">RPB_4025</name>
</gene>
<keyword evidence="4" id="KW-1185">Reference proteome</keyword>
<evidence type="ECO:0000256" key="1">
    <source>
        <dbReference type="SAM" id="MobiDB-lite"/>
    </source>
</evidence>
<reference evidence="3 4" key="1">
    <citation type="submission" date="2006-01" db="EMBL/GenBank/DDBJ databases">
        <title>Complete sequence of Rhodopseudomonas palustris HaA2.</title>
        <authorList>
            <consortium name="US DOE Joint Genome Institute"/>
            <person name="Copeland A."/>
            <person name="Lucas S."/>
            <person name="Lapidus A."/>
            <person name="Barry K."/>
            <person name="Detter J.C."/>
            <person name="Glavina T."/>
            <person name="Hammon N."/>
            <person name="Israni S."/>
            <person name="Pitluck S."/>
            <person name="Chain P."/>
            <person name="Malfatti S."/>
            <person name="Shin M."/>
            <person name="Vergez L."/>
            <person name="Schmutz J."/>
            <person name="Larimer F."/>
            <person name="Land M."/>
            <person name="Hauser L."/>
            <person name="Pelletier D.A."/>
            <person name="Kyrpides N."/>
            <person name="Anderson I."/>
            <person name="Oda Y."/>
            <person name="Harwood C.S."/>
            <person name="Richardson P."/>
        </authorList>
    </citation>
    <scope>NUCLEOTIDE SEQUENCE [LARGE SCALE GENOMIC DNA]</scope>
    <source>
        <strain evidence="3 4">HaA2</strain>
    </source>
</reference>
<dbReference type="eggNOG" id="ENOG5030VHH">
    <property type="taxonomic scope" value="Bacteria"/>
</dbReference>
<sequence length="158" mass="15885">MDGEQPISWLMFFTLAAGLAIVGFAFLNFIKSRSNRAVAADTLEGNGSGRGAAPDGALPELVGITVFAMIAMALLATGVSARNDTQTAQMTPPAANDAAGTTTGSSSGNTTGMAQPEGIQNQPKRYQPANPGTDPRTAPTGSDAGVGNSPGNTGTLTK</sequence>
<accession>Q2ISU2</accession>
<feature type="region of interest" description="Disordered" evidence="1">
    <location>
        <begin position="84"/>
        <end position="158"/>
    </location>
</feature>
<organism evidence="3 4">
    <name type="scientific">Rhodopseudomonas palustris (strain HaA2)</name>
    <dbReference type="NCBI Taxonomy" id="316058"/>
    <lineage>
        <taxon>Bacteria</taxon>
        <taxon>Pseudomonadati</taxon>
        <taxon>Pseudomonadota</taxon>
        <taxon>Alphaproteobacteria</taxon>
        <taxon>Hyphomicrobiales</taxon>
        <taxon>Nitrobacteraceae</taxon>
        <taxon>Rhodopseudomonas</taxon>
    </lineage>
</organism>
<dbReference type="RefSeq" id="WP_011442902.1">
    <property type="nucleotide sequence ID" value="NC_007778.1"/>
</dbReference>
<evidence type="ECO:0000313" key="3">
    <source>
        <dbReference type="EMBL" id="ABD08718.1"/>
    </source>
</evidence>
<keyword evidence="2" id="KW-0812">Transmembrane</keyword>
<dbReference type="EMBL" id="CP000250">
    <property type="protein sequence ID" value="ABD08718.1"/>
    <property type="molecule type" value="Genomic_DNA"/>
</dbReference>
<keyword evidence="2" id="KW-1133">Transmembrane helix</keyword>
<proteinExistence type="predicted"/>